<dbReference type="Gene3D" id="3.40.50.2300">
    <property type="match status" value="1"/>
</dbReference>
<protein>
    <recommendedName>
        <fullName evidence="3">Response regulator</fullName>
    </recommendedName>
</protein>
<gene>
    <name evidence="1" type="ORF">ACE5LO_26615</name>
</gene>
<accession>A0ABV5C8X2</accession>
<proteinExistence type="predicted"/>
<evidence type="ECO:0008006" key="3">
    <source>
        <dbReference type="Google" id="ProtNLM"/>
    </source>
</evidence>
<sequence length="149" mass="17363">MNILIIEDDENKIKQVTEYLSYSLQFKHSIIIRKSYQSGIKEIMKKEYNFIILDMSLPTFDIIPGGNGGRFRSYAGVDILDEIKRNRLTSKSVVLTQFDVFGEGENKTTLTELINILEESYPDNYLGTVYYNASQSNWKEELRRFINNL</sequence>
<dbReference type="SUPFAM" id="SSF52172">
    <property type="entry name" value="CheY-like"/>
    <property type="match status" value="1"/>
</dbReference>
<reference evidence="1 2" key="1">
    <citation type="submission" date="2024-09" db="EMBL/GenBank/DDBJ databases">
        <title>Paenibacillus zeirhizospherea sp. nov., isolated from surface of the maize (Zea mays) roots in a horticulture field, Hungary.</title>
        <authorList>
            <person name="Marton D."/>
            <person name="Farkas M."/>
            <person name="Bedics A."/>
            <person name="Toth E."/>
            <person name="Tancsics A."/>
            <person name="Boka K."/>
            <person name="Marati G."/>
            <person name="Kriszt B."/>
            <person name="Cserhati M."/>
        </authorList>
    </citation>
    <scope>NUCLEOTIDE SEQUENCE [LARGE SCALE GENOMIC DNA]</scope>
    <source>
        <strain evidence="1 2">JCM 18446</strain>
    </source>
</reference>
<dbReference type="EMBL" id="JBHIRY010000052">
    <property type="protein sequence ID" value="MFB5763937.1"/>
    <property type="molecule type" value="Genomic_DNA"/>
</dbReference>
<evidence type="ECO:0000313" key="1">
    <source>
        <dbReference type="EMBL" id="MFB5763937.1"/>
    </source>
</evidence>
<dbReference type="InterPro" id="IPR011006">
    <property type="entry name" value="CheY-like_superfamily"/>
</dbReference>
<evidence type="ECO:0000313" key="2">
    <source>
        <dbReference type="Proteomes" id="UP001580430"/>
    </source>
</evidence>
<dbReference type="RefSeq" id="WP_375522939.1">
    <property type="nucleotide sequence ID" value="NZ_JBHIRY010000052.1"/>
</dbReference>
<name>A0ABV5C8X2_9BACL</name>
<comment type="caution">
    <text evidence="1">The sequence shown here is derived from an EMBL/GenBank/DDBJ whole genome shotgun (WGS) entry which is preliminary data.</text>
</comment>
<dbReference type="Proteomes" id="UP001580430">
    <property type="component" value="Unassembled WGS sequence"/>
</dbReference>
<organism evidence="1 2">
    <name type="scientific">Paenibacillus medicaginis</name>
    <dbReference type="NCBI Taxonomy" id="1470560"/>
    <lineage>
        <taxon>Bacteria</taxon>
        <taxon>Bacillati</taxon>
        <taxon>Bacillota</taxon>
        <taxon>Bacilli</taxon>
        <taxon>Bacillales</taxon>
        <taxon>Paenibacillaceae</taxon>
        <taxon>Paenibacillus</taxon>
    </lineage>
</organism>
<keyword evidence="2" id="KW-1185">Reference proteome</keyword>